<evidence type="ECO:0000313" key="6">
    <source>
        <dbReference type="Proteomes" id="UP000440978"/>
    </source>
</evidence>
<dbReference type="Gene3D" id="1.10.10.10">
    <property type="entry name" value="Winged helix-like DNA-binding domain superfamily/Winged helix DNA-binding domain"/>
    <property type="match status" value="1"/>
</dbReference>
<keyword evidence="2" id="KW-0238">DNA-binding</keyword>
<dbReference type="Gene3D" id="1.20.120.530">
    <property type="entry name" value="GntR ligand-binding domain-like"/>
    <property type="match status" value="1"/>
</dbReference>
<evidence type="ECO:0000256" key="3">
    <source>
        <dbReference type="ARBA" id="ARBA00023163"/>
    </source>
</evidence>
<keyword evidence="3" id="KW-0804">Transcription</keyword>
<protein>
    <submittedName>
        <fullName evidence="5">FCD domain-containing protein</fullName>
    </submittedName>
</protein>
<dbReference type="Proteomes" id="UP000440978">
    <property type="component" value="Unassembled WGS sequence"/>
</dbReference>
<dbReference type="AlphaFoldDB" id="A0A6N8CMC4"/>
<name>A0A6N8CMC4_9BACI</name>
<dbReference type="OrthoDB" id="574518at2"/>
<dbReference type="SUPFAM" id="SSF48008">
    <property type="entry name" value="GntR ligand-binding domain-like"/>
    <property type="match status" value="1"/>
</dbReference>
<organism evidence="5 6">
    <name type="scientific">Terrilactibacillus tamarindi</name>
    <dbReference type="NCBI Taxonomy" id="2599694"/>
    <lineage>
        <taxon>Bacteria</taxon>
        <taxon>Bacillati</taxon>
        <taxon>Bacillota</taxon>
        <taxon>Bacilli</taxon>
        <taxon>Bacillales</taxon>
        <taxon>Bacillaceae</taxon>
        <taxon>Terrilactibacillus</taxon>
    </lineage>
</organism>
<proteinExistence type="predicted"/>
<dbReference type="SMART" id="SM00345">
    <property type="entry name" value="HTH_GNTR"/>
    <property type="match status" value="1"/>
</dbReference>
<dbReference type="InterPro" id="IPR036390">
    <property type="entry name" value="WH_DNA-bd_sf"/>
</dbReference>
<comment type="caution">
    <text evidence="5">The sequence shown here is derived from an EMBL/GenBank/DDBJ whole genome shotgun (WGS) entry which is preliminary data.</text>
</comment>
<dbReference type="PROSITE" id="PS50949">
    <property type="entry name" value="HTH_GNTR"/>
    <property type="match status" value="1"/>
</dbReference>
<dbReference type="Pfam" id="PF07729">
    <property type="entry name" value="FCD"/>
    <property type="match status" value="1"/>
</dbReference>
<reference evidence="5 6" key="1">
    <citation type="submission" date="2019-11" db="EMBL/GenBank/DDBJ databases">
        <title>Terrilactibacillus tamarindus sp. nov. BCM23-1 isolated from bark of Tamarindus indica.</title>
        <authorList>
            <person name="Kingkaew E."/>
            <person name="Tanasupawat S."/>
        </authorList>
    </citation>
    <scope>NUCLEOTIDE SEQUENCE [LARGE SCALE GENOMIC DNA]</scope>
    <source>
        <strain evidence="5 6">BCM23-1</strain>
    </source>
</reference>
<dbReference type="SMART" id="SM00895">
    <property type="entry name" value="FCD"/>
    <property type="match status" value="1"/>
</dbReference>
<dbReference type="PANTHER" id="PTHR43537">
    <property type="entry name" value="TRANSCRIPTIONAL REGULATOR, GNTR FAMILY"/>
    <property type="match status" value="1"/>
</dbReference>
<dbReference type="InterPro" id="IPR008920">
    <property type="entry name" value="TF_FadR/GntR_C"/>
</dbReference>
<dbReference type="RefSeq" id="WP_155217036.1">
    <property type="nucleotide sequence ID" value="NZ_WNHB01000004.1"/>
</dbReference>
<dbReference type="PANTHER" id="PTHR43537:SF45">
    <property type="entry name" value="GNTR FAMILY REGULATORY PROTEIN"/>
    <property type="match status" value="1"/>
</dbReference>
<evidence type="ECO:0000313" key="5">
    <source>
        <dbReference type="EMBL" id="MTT31179.1"/>
    </source>
</evidence>
<dbReference type="InterPro" id="IPR011711">
    <property type="entry name" value="GntR_C"/>
</dbReference>
<dbReference type="SUPFAM" id="SSF46785">
    <property type="entry name" value="Winged helix' DNA-binding domain"/>
    <property type="match status" value="1"/>
</dbReference>
<dbReference type="InterPro" id="IPR000524">
    <property type="entry name" value="Tscrpt_reg_HTH_GntR"/>
</dbReference>
<keyword evidence="1" id="KW-0805">Transcription regulation</keyword>
<dbReference type="GO" id="GO:0003677">
    <property type="term" value="F:DNA binding"/>
    <property type="evidence" value="ECO:0007669"/>
    <property type="project" value="UniProtKB-KW"/>
</dbReference>
<feature type="domain" description="HTH gntR-type" evidence="4">
    <location>
        <begin position="1"/>
        <end position="68"/>
    </location>
</feature>
<accession>A0A6N8CMC4</accession>
<dbReference type="CDD" id="cd07377">
    <property type="entry name" value="WHTH_GntR"/>
    <property type="match status" value="1"/>
</dbReference>
<evidence type="ECO:0000259" key="4">
    <source>
        <dbReference type="PROSITE" id="PS50949"/>
    </source>
</evidence>
<evidence type="ECO:0000256" key="1">
    <source>
        <dbReference type="ARBA" id="ARBA00023015"/>
    </source>
</evidence>
<keyword evidence="6" id="KW-1185">Reference proteome</keyword>
<dbReference type="InterPro" id="IPR036388">
    <property type="entry name" value="WH-like_DNA-bd_sf"/>
</dbReference>
<sequence>MINEEKIYHIIRDLIFRAKLPPGQQLKETSLAEAFNVSRTPIRAVLQRLKFDSLVEIIPKKGAFVYCPNPREAEQIFYVRHILEPEAAGLAAVRATPKQIEWMERLLKEEYTLYQKGEIHQALLKTQQLHMTIIEASRNPYLIEPLRKLVSLSHIILAYYNMSGGSESHAEDEHSAIINAIRDGNVSLAKELSALHTLSIKRDIDFSRDYRSLASLHQVISRYLA</sequence>
<dbReference type="Pfam" id="PF00392">
    <property type="entry name" value="GntR"/>
    <property type="match status" value="1"/>
</dbReference>
<gene>
    <name evidence="5" type="ORF">GMB86_04010</name>
</gene>
<evidence type="ECO:0000256" key="2">
    <source>
        <dbReference type="ARBA" id="ARBA00023125"/>
    </source>
</evidence>
<dbReference type="EMBL" id="WNHB01000004">
    <property type="protein sequence ID" value="MTT31179.1"/>
    <property type="molecule type" value="Genomic_DNA"/>
</dbReference>
<dbReference type="GO" id="GO:0003700">
    <property type="term" value="F:DNA-binding transcription factor activity"/>
    <property type="evidence" value="ECO:0007669"/>
    <property type="project" value="InterPro"/>
</dbReference>